<keyword evidence="1" id="KW-0251">Elongation factor</keyword>
<keyword evidence="1" id="KW-0648">Protein biosynthesis</keyword>
<name>A0A658HGZ0_VIBPH</name>
<dbReference type="EMBL" id="JABCLB010002267">
    <property type="protein sequence ID" value="NMU85499.1"/>
    <property type="molecule type" value="Genomic_DNA"/>
</dbReference>
<dbReference type="GO" id="GO:0003746">
    <property type="term" value="F:translation elongation factor activity"/>
    <property type="evidence" value="ECO:0007669"/>
    <property type="project" value="UniProtKB-KW"/>
</dbReference>
<evidence type="ECO:0000313" key="1">
    <source>
        <dbReference type="EMBL" id="NMU85499.1"/>
    </source>
</evidence>
<proteinExistence type="predicted"/>
<evidence type="ECO:0000313" key="2">
    <source>
        <dbReference type="Proteomes" id="UP000518904"/>
    </source>
</evidence>
<organism evidence="1 2">
    <name type="scientific">Vibrio parahaemolyticus</name>
    <dbReference type="NCBI Taxonomy" id="670"/>
    <lineage>
        <taxon>Bacteria</taxon>
        <taxon>Pseudomonadati</taxon>
        <taxon>Pseudomonadota</taxon>
        <taxon>Gammaproteobacteria</taxon>
        <taxon>Vibrionales</taxon>
        <taxon>Vibrionaceae</taxon>
        <taxon>Vibrio</taxon>
    </lineage>
</organism>
<dbReference type="Proteomes" id="UP000518904">
    <property type="component" value="Unassembled WGS sequence"/>
</dbReference>
<accession>A0A658HGZ0</accession>
<comment type="caution">
    <text evidence="1">The sequence shown here is derived from an EMBL/GenBank/DDBJ whole genome shotgun (WGS) entry which is preliminary data.</text>
</comment>
<sequence length="124" mass="14151">MGTTQKQKQIRTMLDALGWSHKQLADVLYEELYCSDYEELHDVDPEAVSKFQQTLKKQLQRPSTPEDRLQQYVKIVSEHPEFIALGLGVVVPKYVGHTCLNQCLIDGLSEISNTLDNENECIDV</sequence>
<protein>
    <submittedName>
        <fullName evidence="1">Elongation factor Ts</fullName>
    </submittedName>
</protein>
<gene>
    <name evidence="1" type="ORF">HKB16_21860</name>
</gene>
<dbReference type="RefSeq" id="WP_114322581.1">
    <property type="nucleotide sequence ID" value="NZ_CP041202.1"/>
</dbReference>
<reference evidence="1 2" key="1">
    <citation type="submission" date="2020-04" db="EMBL/GenBank/DDBJ databases">
        <title>Whole-genome sequencing of Vibrio spp. from China reveals different genetic environments of blaCTX-M-14 among diverse lineages.</title>
        <authorList>
            <person name="Zheng Z."/>
            <person name="Ye L."/>
            <person name="Chen S."/>
        </authorList>
    </citation>
    <scope>NUCLEOTIDE SEQUENCE [LARGE SCALE GENOMIC DNA]</scope>
    <source>
        <strain evidence="1 2">Vb0551</strain>
    </source>
</reference>
<dbReference type="AlphaFoldDB" id="A0A658HGZ0"/>